<dbReference type="EMBL" id="CP094970">
    <property type="protein sequence ID" value="UYM03657.1"/>
    <property type="molecule type" value="Genomic_DNA"/>
</dbReference>
<dbReference type="PANTHER" id="PTHR20371:SF1">
    <property type="entry name" value="ENOLASE-PHOSPHATASE E1"/>
    <property type="match status" value="1"/>
</dbReference>
<dbReference type="SFLD" id="SFLDS00003">
    <property type="entry name" value="Haloacid_Dehalogenase"/>
    <property type="match status" value="1"/>
</dbReference>
<dbReference type="GO" id="GO:0000287">
    <property type="term" value="F:magnesium ion binding"/>
    <property type="evidence" value="ECO:0007669"/>
    <property type="project" value="InterPro"/>
</dbReference>
<dbReference type="PANTHER" id="PTHR20371">
    <property type="entry name" value="ENOLASE-PHOSPHATASE E1"/>
    <property type="match status" value="1"/>
</dbReference>
<dbReference type="GO" id="GO:0043874">
    <property type="term" value="F:acireductone synthase activity"/>
    <property type="evidence" value="ECO:0007669"/>
    <property type="project" value="UniProtKB-EC"/>
</dbReference>
<dbReference type="SFLD" id="SFLDG01133">
    <property type="entry name" value="C1.5.4:_Enolase-phosphatase_Li"/>
    <property type="match status" value="1"/>
</dbReference>
<dbReference type="AlphaFoldDB" id="A0AA46YJ05"/>
<evidence type="ECO:0000313" key="5">
    <source>
        <dbReference type="Proteomes" id="UP001164390"/>
    </source>
</evidence>
<name>A0AA46YJ05_9ACTN</name>
<reference evidence="4" key="1">
    <citation type="submission" date="2022-01" db="EMBL/GenBank/DDBJ databases">
        <title>Nocardioidaceae gen. sp. A5X3R13.</title>
        <authorList>
            <person name="Lopez Marin M.A."/>
            <person name="Uhlik O."/>
        </authorList>
    </citation>
    <scope>NUCLEOTIDE SEQUENCE</scope>
    <source>
        <strain evidence="4">A5X3R13</strain>
    </source>
</reference>
<keyword evidence="3" id="KW-0486">Methionine biosynthesis</keyword>
<dbReference type="SUPFAM" id="SSF56784">
    <property type="entry name" value="HAD-like"/>
    <property type="match status" value="1"/>
</dbReference>
<dbReference type="RefSeq" id="WP_271632284.1">
    <property type="nucleotide sequence ID" value="NZ_CP094970.1"/>
</dbReference>
<gene>
    <name evidence="4" type="primary">mtnC</name>
    <name evidence="4" type="ORF">L0C25_13985</name>
</gene>
<dbReference type="GO" id="GO:0019509">
    <property type="term" value="P:L-methionine salvage from methylthioadenosine"/>
    <property type="evidence" value="ECO:0007669"/>
    <property type="project" value="InterPro"/>
</dbReference>
<dbReference type="Pfam" id="PF00702">
    <property type="entry name" value="Hydrolase"/>
    <property type="match status" value="1"/>
</dbReference>
<dbReference type="Proteomes" id="UP001164390">
    <property type="component" value="Chromosome"/>
</dbReference>
<dbReference type="NCBIfam" id="TIGR01691">
    <property type="entry name" value="enolase-ppase"/>
    <property type="match status" value="1"/>
</dbReference>
<dbReference type="KEGG" id="sgrg:L0C25_13985"/>
<evidence type="ECO:0000256" key="1">
    <source>
        <dbReference type="ARBA" id="ARBA00022605"/>
    </source>
</evidence>
<protein>
    <submittedName>
        <fullName evidence="4">Acireductone synthase</fullName>
        <ecNumber evidence="4">3.1.3.77</ecNumber>
    </submittedName>
</protein>
<evidence type="ECO:0000256" key="2">
    <source>
        <dbReference type="ARBA" id="ARBA00022801"/>
    </source>
</evidence>
<dbReference type="Gene3D" id="3.40.50.1000">
    <property type="entry name" value="HAD superfamily/HAD-like"/>
    <property type="match status" value="1"/>
</dbReference>
<keyword evidence="1" id="KW-0028">Amino-acid biosynthesis</keyword>
<accession>A0AA46YJ05</accession>
<keyword evidence="5" id="KW-1185">Reference proteome</keyword>
<dbReference type="InterPro" id="IPR023943">
    <property type="entry name" value="Enolase-ppase_E1"/>
</dbReference>
<evidence type="ECO:0000313" key="4">
    <source>
        <dbReference type="EMBL" id="UYM03657.1"/>
    </source>
</evidence>
<dbReference type="Gene3D" id="1.10.720.60">
    <property type="match status" value="1"/>
</dbReference>
<dbReference type="EC" id="3.1.3.77" evidence="4"/>
<organism evidence="4 5">
    <name type="scientific">Solicola gregarius</name>
    <dbReference type="NCBI Taxonomy" id="2908642"/>
    <lineage>
        <taxon>Bacteria</taxon>
        <taxon>Bacillati</taxon>
        <taxon>Actinomycetota</taxon>
        <taxon>Actinomycetes</taxon>
        <taxon>Propionibacteriales</taxon>
        <taxon>Nocardioidaceae</taxon>
        <taxon>Solicola</taxon>
    </lineage>
</organism>
<dbReference type="InterPro" id="IPR023214">
    <property type="entry name" value="HAD_sf"/>
</dbReference>
<keyword evidence="2 4" id="KW-0378">Hydrolase</keyword>
<evidence type="ECO:0000256" key="3">
    <source>
        <dbReference type="ARBA" id="ARBA00023167"/>
    </source>
</evidence>
<proteinExistence type="predicted"/>
<dbReference type="SFLD" id="SFLDG01129">
    <property type="entry name" value="C1.5:_HAD__Beta-PGM__Phosphata"/>
    <property type="match status" value="1"/>
</dbReference>
<dbReference type="InterPro" id="IPR036412">
    <property type="entry name" value="HAD-like_sf"/>
</dbReference>
<sequence>MVSTSGRHVVAATAAVLDIAGTMSPPAAFANGLDSYARTHLVDTVVRPGAAVREVVADVVADVRRAVGRSDADVRDVAQVLERWSDEDRKVAPLRTLQGLICQQGFAAGELTGTVFPDVPPALARWRAAGVPLYVYSSCPVRVQRLWFAHCVEADLASAFTAHFDTRNTGAKTQAAAYVRIAEALDSAAEKLVFLSDTCAELDAARTAGWSTIGVRRRGEVHIELGDHPSINSLDGLDLAADRSG</sequence>